<reference evidence="3" key="1">
    <citation type="journal article" date="2019" name="Int. J. Syst. Evol. Microbiol.">
        <title>The Global Catalogue of Microorganisms (GCM) 10K type strain sequencing project: providing services to taxonomists for standard genome sequencing and annotation.</title>
        <authorList>
            <consortium name="The Broad Institute Genomics Platform"/>
            <consortium name="The Broad Institute Genome Sequencing Center for Infectious Disease"/>
            <person name="Wu L."/>
            <person name="Ma J."/>
        </authorList>
    </citation>
    <scope>NUCLEOTIDE SEQUENCE [LARGE SCALE GENOMIC DNA]</scope>
    <source>
        <strain evidence="3">CAIM 431</strain>
    </source>
</reference>
<dbReference type="Gene3D" id="6.10.250.660">
    <property type="match status" value="1"/>
</dbReference>
<evidence type="ECO:0000313" key="2">
    <source>
        <dbReference type="EMBL" id="MFD1891492.1"/>
    </source>
</evidence>
<evidence type="ECO:0000313" key="3">
    <source>
        <dbReference type="Proteomes" id="UP001597326"/>
    </source>
</evidence>
<keyword evidence="3" id="KW-1185">Reference proteome</keyword>
<feature type="region of interest" description="Disordered" evidence="1">
    <location>
        <begin position="84"/>
        <end position="108"/>
    </location>
</feature>
<dbReference type="NCBIfam" id="TIGR03544">
    <property type="entry name" value="DivI1A_domain"/>
    <property type="match status" value="1"/>
</dbReference>
<dbReference type="EMBL" id="JBHUFZ010000034">
    <property type="protein sequence ID" value="MFD1891492.1"/>
    <property type="molecule type" value="Genomic_DNA"/>
</dbReference>
<gene>
    <name evidence="2" type="ORF">ACFSCS_15065</name>
</gene>
<name>A0ABW4RYU0_9ACTN</name>
<dbReference type="RefSeq" id="WP_343875949.1">
    <property type="nucleotide sequence ID" value="NZ_BAAAIX010000035.1"/>
</dbReference>
<proteinExistence type="predicted"/>
<accession>A0ABW4RYU0</accession>
<evidence type="ECO:0000256" key="1">
    <source>
        <dbReference type="SAM" id="MobiDB-lite"/>
    </source>
</evidence>
<sequence>MMWFLAGVVVLILGAAFVAGSGRWGQMPEVVDDRPSRLLAPGPVDAEDLREVRFSVVTRGYSMTQVDELLERLAHQMEAAGMVRPQLQRPLPDSPGTEGGATEAELLR</sequence>
<comment type="caution">
    <text evidence="2">The sequence shown here is derived from an EMBL/GenBank/DDBJ whole genome shotgun (WGS) entry which is preliminary data.</text>
</comment>
<dbReference type="Proteomes" id="UP001597326">
    <property type="component" value="Unassembled WGS sequence"/>
</dbReference>
<organism evidence="2 3">
    <name type="scientific">Luteococcus peritonei</name>
    <dbReference type="NCBI Taxonomy" id="88874"/>
    <lineage>
        <taxon>Bacteria</taxon>
        <taxon>Bacillati</taxon>
        <taxon>Actinomycetota</taxon>
        <taxon>Actinomycetes</taxon>
        <taxon>Propionibacteriales</taxon>
        <taxon>Propionibacteriaceae</taxon>
        <taxon>Luteococcus</taxon>
    </lineage>
</organism>
<dbReference type="InterPro" id="IPR019933">
    <property type="entry name" value="DivIVA_domain"/>
</dbReference>
<protein>
    <submittedName>
        <fullName evidence="2">DivIVA domain-containing protein</fullName>
    </submittedName>
</protein>